<dbReference type="Gene3D" id="3.30.420.240">
    <property type="match status" value="1"/>
</dbReference>
<dbReference type="RefSeq" id="WP_342848680.1">
    <property type="nucleotide sequence ID" value="NZ_JBBMQO010000006.1"/>
</dbReference>
<evidence type="ECO:0000313" key="4">
    <source>
        <dbReference type="Proteomes" id="UP001477870"/>
    </source>
</evidence>
<gene>
    <name evidence="3" type="ORF">WNY59_12245</name>
</gene>
<keyword evidence="4" id="KW-1185">Reference proteome</keyword>
<feature type="domain" description="Terminase large subunit gp17-like C-terminal" evidence="2">
    <location>
        <begin position="255"/>
        <end position="402"/>
    </location>
</feature>
<evidence type="ECO:0000259" key="2">
    <source>
        <dbReference type="Pfam" id="PF17289"/>
    </source>
</evidence>
<dbReference type="InterPro" id="IPR035421">
    <property type="entry name" value="Terminase_6C"/>
</dbReference>
<reference evidence="3 4" key="1">
    <citation type="submission" date="2024-03" db="EMBL/GenBank/DDBJ databases">
        <title>Community enrichment and isolation of bacterial strains for fucoidan degradation.</title>
        <authorList>
            <person name="Sichert A."/>
        </authorList>
    </citation>
    <scope>NUCLEOTIDE SEQUENCE [LARGE SCALE GENOMIC DNA]</scope>
    <source>
        <strain evidence="3 4">AS62</strain>
    </source>
</reference>
<comment type="caution">
    <text evidence="3">The sequence shown here is derived from an EMBL/GenBank/DDBJ whole genome shotgun (WGS) entry which is preliminary data.</text>
</comment>
<keyword evidence="1" id="KW-1188">Viral release from host cell</keyword>
<protein>
    <submittedName>
        <fullName evidence="3">Terminase family protein</fullName>
    </submittedName>
</protein>
<dbReference type="InterPro" id="IPR027417">
    <property type="entry name" value="P-loop_NTPase"/>
</dbReference>
<dbReference type="Gene3D" id="3.40.50.300">
    <property type="entry name" value="P-loop containing nucleotide triphosphate hydrolases"/>
    <property type="match status" value="1"/>
</dbReference>
<evidence type="ECO:0000256" key="1">
    <source>
        <dbReference type="ARBA" id="ARBA00022612"/>
    </source>
</evidence>
<evidence type="ECO:0000313" key="3">
    <source>
        <dbReference type="EMBL" id="MEM5502356.1"/>
    </source>
</evidence>
<dbReference type="Pfam" id="PF17289">
    <property type="entry name" value="Terminase_6C"/>
    <property type="match status" value="1"/>
</dbReference>
<name>A0ABU9T9K6_9HYPH</name>
<accession>A0ABU9T9K6</accession>
<organism evidence="3 4">
    <name type="scientific">Ahrensia kielensis</name>
    <dbReference type="NCBI Taxonomy" id="76980"/>
    <lineage>
        <taxon>Bacteria</taxon>
        <taxon>Pseudomonadati</taxon>
        <taxon>Pseudomonadota</taxon>
        <taxon>Alphaproteobacteria</taxon>
        <taxon>Hyphomicrobiales</taxon>
        <taxon>Ahrensiaceae</taxon>
        <taxon>Ahrensia</taxon>
    </lineage>
</organism>
<dbReference type="Pfam" id="PF03237">
    <property type="entry name" value="Terminase_6N"/>
    <property type="match status" value="1"/>
</dbReference>
<sequence length="416" mass="45758">MRSLATVKKVAASSTLNLRQSQRPPGDSNWRTWLLLGGRGSGKTRAGSAWVHAIATGLLRVAPIGPIALVGETFADIREVMIEGPAGICANAPYERPRYEPTRRRLLWPNGIVAEAYSAHDPERLRGPQFSAAWCDELCKWPYAQECWDMLQFGLRLGDNPRQLVTTTPKPIPLLKMLMADDATRLTHMTTFENASNLAPSFLAHVNERYGNTSLGRQELQGELIEAREGALWNTEQLENLRVTAAPQLSRIIVAIDPPATSKSTSDACGIVVAGCDEAGHAYVLADRTVKAATPSKWASRAIGEFHAWQADMLLAEVNQGGEMVASVIRAIDATVPVLSVHASRGKYLRAEPVAALYEQGRVHHVGVMPELEDEMCDFTNEGLSTRRSPDRLDACVWAINQLLMQRPTKPRIRTI</sequence>
<proteinExistence type="predicted"/>
<dbReference type="Proteomes" id="UP001477870">
    <property type="component" value="Unassembled WGS sequence"/>
</dbReference>
<dbReference type="EMBL" id="JBBMQO010000006">
    <property type="protein sequence ID" value="MEM5502356.1"/>
    <property type="molecule type" value="Genomic_DNA"/>
</dbReference>